<dbReference type="RefSeq" id="WP_147054220.1">
    <property type="nucleotide sequence ID" value="NZ_CP042437.1"/>
</dbReference>
<evidence type="ECO:0000313" key="3">
    <source>
        <dbReference type="EMBL" id="QEC76955.1"/>
    </source>
</evidence>
<dbReference type="Pfam" id="PF00072">
    <property type="entry name" value="Response_reg"/>
    <property type="match status" value="1"/>
</dbReference>
<evidence type="ECO:0000313" key="4">
    <source>
        <dbReference type="Proteomes" id="UP000321362"/>
    </source>
</evidence>
<dbReference type="InterPro" id="IPR011006">
    <property type="entry name" value="CheY-like_superfamily"/>
</dbReference>
<keyword evidence="4" id="KW-1185">Reference proteome</keyword>
<dbReference type="InterPro" id="IPR001789">
    <property type="entry name" value="Sig_transdc_resp-reg_receiver"/>
</dbReference>
<dbReference type="PANTHER" id="PTHR44520">
    <property type="entry name" value="RESPONSE REGULATOR RCP1-RELATED"/>
    <property type="match status" value="1"/>
</dbReference>
<dbReference type="AlphaFoldDB" id="A0A5B8W1W8"/>
<dbReference type="Gene3D" id="3.40.50.2300">
    <property type="match status" value="1"/>
</dbReference>
<reference evidence="3 4" key="1">
    <citation type="journal article" date="2013" name="J. Microbiol.">
        <title>Mucilaginibacter ginsenosidivorax sp. nov., with ginsenoside converting activity isolated from sediment.</title>
        <authorList>
            <person name="Kim J.K."/>
            <person name="Choi T.E."/>
            <person name="Liu Q.M."/>
            <person name="Park H.Y."/>
            <person name="Yi T.H."/>
            <person name="Yoon M.H."/>
            <person name="Kim S.C."/>
            <person name="Im W.T."/>
        </authorList>
    </citation>
    <scope>NUCLEOTIDE SEQUENCE [LARGE SCALE GENOMIC DNA]</scope>
    <source>
        <strain evidence="3 4">KHI28</strain>
    </source>
</reference>
<sequence length="127" mass="14349">MMNVFLIDDDATFIFLTKRVIKNTGIEAGIFEFANGRHAIDHLLNNHDDKALMPDIIFLDLSMPVMDGWEFLEEYEALPPGIEKAPLYILSSSISPHDINLARLHPAVSDFLIKPITKEKILQLCKG</sequence>
<dbReference type="EMBL" id="CP042437">
    <property type="protein sequence ID" value="QEC76955.1"/>
    <property type="molecule type" value="Genomic_DNA"/>
</dbReference>
<evidence type="ECO:0000256" key="1">
    <source>
        <dbReference type="PROSITE-ProRule" id="PRU00169"/>
    </source>
</evidence>
<dbReference type="SMART" id="SM00448">
    <property type="entry name" value="REC"/>
    <property type="match status" value="1"/>
</dbReference>
<organism evidence="3 4">
    <name type="scientific">Mucilaginibacter ginsenosidivorax</name>
    <dbReference type="NCBI Taxonomy" id="862126"/>
    <lineage>
        <taxon>Bacteria</taxon>
        <taxon>Pseudomonadati</taxon>
        <taxon>Bacteroidota</taxon>
        <taxon>Sphingobacteriia</taxon>
        <taxon>Sphingobacteriales</taxon>
        <taxon>Sphingobacteriaceae</taxon>
        <taxon>Mucilaginibacter</taxon>
    </lineage>
</organism>
<evidence type="ECO:0000259" key="2">
    <source>
        <dbReference type="PROSITE" id="PS50110"/>
    </source>
</evidence>
<dbReference type="GO" id="GO:0000160">
    <property type="term" value="P:phosphorelay signal transduction system"/>
    <property type="evidence" value="ECO:0007669"/>
    <property type="project" value="InterPro"/>
</dbReference>
<name>A0A5B8W1W8_9SPHI</name>
<dbReference type="KEGG" id="mgk:FSB76_13745"/>
<dbReference type="OrthoDB" id="1121174at2"/>
<dbReference type="PANTHER" id="PTHR44520:SF2">
    <property type="entry name" value="RESPONSE REGULATOR RCP1"/>
    <property type="match status" value="1"/>
</dbReference>
<keyword evidence="1" id="KW-0597">Phosphoprotein</keyword>
<protein>
    <submittedName>
        <fullName evidence="3">Response regulator</fullName>
    </submittedName>
</protein>
<dbReference type="SUPFAM" id="SSF52172">
    <property type="entry name" value="CheY-like"/>
    <property type="match status" value="1"/>
</dbReference>
<dbReference type="InterPro" id="IPR052893">
    <property type="entry name" value="TCS_response_regulator"/>
</dbReference>
<feature type="domain" description="Response regulatory" evidence="2">
    <location>
        <begin position="3"/>
        <end position="127"/>
    </location>
</feature>
<feature type="modified residue" description="4-aspartylphosphate" evidence="1">
    <location>
        <position position="60"/>
    </location>
</feature>
<proteinExistence type="predicted"/>
<gene>
    <name evidence="3" type="ORF">FSB76_13745</name>
</gene>
<dbReference type="PROSITE" id="PS50110">
    <property type="entry name" value="RESPONSE_REGULATORY"/>
    <property type="match status" value="1"/>
</dbReference>
<accession>A0A5B8W1W8</accession>
<dbReference type="Proteomes" id="UP000321362">
    <property type="component" value="Chromosome"/>
</dbReference>